<dbReference type="SUPFAM" id="SSF56112">
    <property type="entry name" value="Protein kinase-like (PK-like)"/>
    <property type="match status" value="1"/>
</dbReference>
<organism evidence="1 2">
    <name type="scientific">Strongyloides venezuelensis</name>
    <name type="common">Threadworm</name>
    <dbReference type="NCBI Taxonomy" id="75913"/>
    <lineage>
        <taxon>Eukaryota</taxon>
        <taxon>Metazoa</taxon>
        <taxon>Ecdysozoa</taxon>
        <taxon>Nematoda</taxon>
        <taxon>Chromadorea</taxon>
        <taxon>Rhabditida</taxon>
        <taxon>Tylenchina</taxon>
        <taxon>Panagrolaimomorpha</taxon>
        <taxon>Strongyloidoidea</taxon>
        <taxon>Strongyloididae</taxon>
        <taxon>Strongyloides</taxon>
    </lineage>
</organism>
<sequence length="319" mass="37081">MMISNILLKIKNNLDSCVLSDYGTSKFQPSFKNEKSVGTCMFVSLDAHLGISTFRGDFLNFFFMMLHIVTKLPWYNLQDINEIQNYKIAFLNQMDVIIKEVEEKIKNTLLDHLFIYKSMNLKEKPNYKNMIKKINESTFLNYSNIVTMIDSLQITDSFNEKNIDHKVCITNISHNYVNLLNYINESQYEIVSTIVFPLYQGCCYGYKTSSSSSIRCGFKLLTKNNLNPWEALTICMGSMSRIILQKENKLKKVLVITSSEEFGSVMKNLDKNNSDQYSITELIAKTEVLHILVYKNMQFYLKEETEKHAEKCYNSIVNK</sequence>
<evidence type="ECO:0000313" key="1">
    <source>
        <dbReference type="Proteomes" id="UP000035680"/>
    </source>
</evidence>
<reference evidence="2" key="2">
    <citation type="submission" date="2015-08" db="UniProtKB">
        <authorList>
            <consortium name="WormBaseParasite"/>
        </authorList>
    </citation>
    <scope>IDENTIFICATION</scope>
</reference>
<dbReference type="AlphaFoldDB" id="A0A0K0FFR1"/>
<accession>A0A0K0FFR1</accession>
<dbReference type="Proteomes" id="UP000035680">
    <property type="component" value="Unassembled WGS sequence"/>
</dbReference>
<name>A0A0K0FFR1_STRVS</name>
<reference evidence="1" key="1">
    <citation type="submission" date="2014-07" db="EMBL/GenBank/DDBJ databases">
        <authorList>
            <person name="Martin A.A"/>
            <person name="De Silva N."/>
        </authorList>
    </citation>
    <scope>NUCLEOTIDE SEQUENCE</scope>
</reference>
<protein>
    <submittedName>
        <fullName evidence="2">Separase</fullName>
    </submittedName>
</protein>
<keyword evidence="1" id="KW-1185">Reference proteome</keyword>
<evidence type="ECO:0000313" key="2">
    <source>
        <dbReference type="WBParaSite" id="SVE_0770700.1"/>
    </source>
</evidence>
<dbReference type="InterPro" id="IPR011009">
    <property type="entry name" value="Kinase-like_dom_sf"/>
</dbReference>
<dbReference type="Gene3D" id="1.10.510.10">
    <property type="entry name" value="Transferase(Phosphotransferase) domain 1"/>
    <property type="match status" value="1"/>
</dbReference>
<dbReference type="WBParaSite" id="SVE_0770700.1">
    <property type="protein sequence ID" value="SVE_0770700.1"/>
    <property type="gene ID" value="SVE_0770700"/>
</dbReference>
<proteinExistence type="predicted"/>